<dbReference type="AlphaFoldDB" id="A0A6J5BSX0"/>
<feature type="transmembrane region" description="Helical" evidence="1">
    <location>
        <begin position="234"/>
        <end position="252"/>
    </location>
</feature>
<name>A0A6J5BSX0_9BURK</name>
<dbReference type="Proteomes" id="UP000494255">
    <property type="component" value="Unassembled WGS sequence"/>
</dbReference>
<feature type="transmembrane region" description="Helical" evidence="1">
    <location>
        <begin position="272"/>
        <end position="289"/>
    </location>
</feature>
<feature type="transmembrane region" description="Helical" evidence="1">
    <location>
        <begin position="383"/>
        <end position="404"/>
    </location>
</feature>
<keyword evidence="1" id="KW-0812">Transmembrane</keyword>
<feature type="transmembrane region" description="Helical" evidence="1">
    <location>
        <begin position="68"/>
        <end position="88"/>
    </location>
</feature>
<proteinExistence type="predicted"/>
<evidence type="ECO:0000313" key="3">
    <source>
        <dbReference type="Proteomes" id="UP000494255"/>
    </source>
</evidence>
<gene>
    <name evidence="2" type="ORF">LMG24238_04452</name>
</gene>
<evidence type="ECO:0000256" key="1">
    <source>
        <dbReference type="SAM" id="Phobius"/>
    </source>
</evidence>
<evidence type="ECO:0000313" key="2">
    <source>
        <dbReference type="EMBL" id="CAB3715100.1"/>
    </source>
</evidence>
<sequence length="465" mass="47636">MPIAGEGSSAHGWIARARGTVRGSIASVGCAAHRLIVSVGGATRGLIASVGGVTRGLIASVGGVTRGLIASVGWAAGLLMANVVGATHRPIVGMSSATRGLTAAVSSTACVLLVSGAATLVTQAGLSQRANALWMSALALATMTIVPLLMSRVSRAHTTLATAATLIAAMSAMGVMPTYLSGLEHSTTIAGLFVAVGGVLLLYGQYLAGASALRHEDFDPHQYANRSTDQPTGAIHAIGTTALLALLAGISSGSLARFQLFAICGVSSTQPTWQILLSAGAVCALAFIADRSGNNNRMLIVLYVLRAAAIGALALVDSPTLALLAAKIFLVLDCLTIPALMKQPGKSRSALSASCPGAAHHIGMVLGATLSTTPYFFGDGFMILYALSVITSLTCAGTLAINWLERKPFLKHPNHHHRQTDSSDEHKVRVGKYDSLVTSAECGRTQIPDAPLPDANHGARLAGVV</sequence>
<feature type="transmembrane region" description="Helical" evidence="1">
    <location>
        <begin position="192"/>
        <end position="213"/>
    </location>
</feature>
<keyword evidence="1" id="KW-1133">Transmembrane helix</keyword>
<reference evidence="2 3" key="1">
    <citation type="submission" date="2020-04" db="EMBL/GenBank/DDBJ databases">
        <authorList>
            <person name="De Canck E."/>
        </authorList>
    </citation>
    <scope>NUCLEOTIDE SEQUENCE [LARGE SCALE GENOMIC DNA]</scope>
    <source>
        <strain evidence="2 3">LMG 24238</strain>
    </source>
</reference>
<protein>
    <submittedName>
        <fullName evidence="2">Uncharacterized protein</fullName>
    </submittedName>
</protein>
<accession>A0A6J5BSX0</accession>
<feature type="transmembrane region" description="Helical" evidence="1">
    <location>
        <begin position="161"/>
        <end position="180"/>
    </location>
</feature>
<keyword evidence="3" id="KW-1185">Reference proteome</keyword>
<feature type="transmembrane region" description="Helical" evidence="1">
    <location>
        <begin position="132"/>
        <end position="149"/>
    </location>
</feature>
<organism evidence="2 3">
    <name type="scientific">Paraburkholderia sediminicola</name>
    <dbReference type="NCBI Taxonomy" id="458836"/>
    <lineage>
        <taxon>Bacteria</taxon>
        <taxon>Pseudomonadati</taxon>
        <taxon>Pseudomonadota</taxon>
        <taxon>Betaproteobacteria</taxon>
        <taxon>Burkholderiales</taxon>
        <taxon>Burkholderiaceae</taxon>
        <taxon>Paraburkholderia</taxon>
    </lineage>
</organism>
<feature type="transmembrane region" description="Helical" evidence="1">
    <location>
        <begin position="298"/>
        <end position="316"/>
    </location>
</feature>
<feature type="transmembrane region" description="Helical" evidence="1">
    <location>
        <begin position="100"/>
        <end position="120"/>
    </location>
</feature>
<dbReference type="EMBL" id="CADIKC010000006">
    <property type="protein sequence ID" value="CAB3715100.1"/>
    <property type="molecule type" value="Genomic_DNA"/>
</dbReference>
<keyword evidence="1" id="KW-0472">Membrane</keyword>